<evidence type="ECO:0000256" key="6">
    <source>
        <dbReference type="ARBA" id="ARBA00022723"/>
    </source>
</evidence>
<evidence type="ECO:0000256" key="5">
    <source>
        <dbReference type="ARBA" id="ARBA00022679"/>
    </source>
</evidence>
<dbReference type="InterPro" id="IPR017441">
    <property type="entry name" value="Protein_kinase_ATP_BS"/>
</dbReference>
<sequence length="607" mass="68102">MNNLASGLLRVLSKVGGRGVDGYNGSDGSFKDKGSRSLNGKMISLPRNVEHKIHVVYNQETGKMDGLPVEWQRMIESANITQQEQQQDSAVILAALKFYTRSINNDVKYITLARNQNSGSNTTINEDQQRNDTNASTNASNDDLQMVDCAIPSLTKPEPAPRKTIINLNQILAGPDELDDEIDINATFEPTGGLISNNQHMYENANLDPDTHFYENANINQQPTPPPPPPPPADYVNLRSSDAENQITETDPSGSNSQVNIDVDKTIEYVIKESQSRQDDPMDFKPVPMRRQLRRRRQQLEEESGDWIEHLRAIVNPGDPRQKYKLLSQVGSGASGIVHTAVDVETSEKVAIKVIDIEKQTKKTLILTEIKVLKENKHPNVINYHDSYLVDSNQLWVIMEYMRFGPLTDLVTTLVLREGQIAVIVRETLKAIEFLHSNRIIHRDIKSDNILLGLTPSNDNLEVKVIDFGFCAQLNHSDEKRRTFAGSPYWLSPEIINRSPTKAYGTKTDIWSLGILIIEMIEGAPPYLDMAPLKAIYLIATRGKPAINYEKISPQLADFLDKCLSVDPEARATASELLNHEFLQCAEPLSSIVPLIKHRAKMDKRLL</sequence>
<dbReference type="SMART" id="SM00220">
    <property type="entry name" value="S_TKc"/>
    <property type="match status" value="1"/>
</dbReference>
<organism evidence="16">
    <name type="scientific">Aceria tosichella</name>
    <name type="common">wheat curl mite</name>
    <dbReference type="NCBI Taxonomy" id="561515"/>
    <lineage>
        <taxon>Eukaryota</taxon>
        <taxon>Metazoa</taxon>
        <taxon>Ecdysozoa</taxon>
        <taxon>Arthropoda</taxon>
        <taxon>Chelicerata</taxon>
        <taxon>Arachnida</taxon>
        <taxon>Acari</taxon>
        <taxon>Acariformes</taxon>
        <taxon>Trombidiformes</taxon>
        <taxon>Prostigmata</taxon>
        <taxon>Eupodina</taxon>
        <taxon>Eriophyoidea</taxon>
        <taxon>Eriophyidae</taxon>
        <taxon>Eriophyinae</taxon>
        <taxon>Aceriini</taxon>
        <taxon>Aceria</taxon>
    </lineage>
</organism>
<comment type="cofactor">
    <cofactor evidence="1">
        <name>Mg(2+)</name>
        <dbReference type="ChEBI" id="CHEBI:18420"/>
    </cofactor>
</comment>
<evidence type="ECO:0000256" key="9">
    <source>
        <dbReference type="ARBA" id="ARBA00022840"/>
    </source>
</evidence>
<feature type="region of interest" description="Disordered" evidence="14">
    <location>
        <begin position="117"/>
        <end position="141"/>
    </location>
</feature>
<dbReference type="GO" id="GO:0005524">
    <property type="term" value="F:ATP binding"/>
    <property type="evidence" value="ECO:0007669"/>
    <property type="project" value="UniProtKB-UniRule"/>
</dbReference>
<evidence type="ECO:0000256" key="7">
    <source>
        <dbReference type="ARBA" id="ARBA00022741"/>
    </source>
</evidence>
<dbReference type="InterPro" id="IPR000095">
    <property type="entry name" value="CRIB_dom"/>
</dbReference>
<keyword evidence="10" id="KW-0460">Magnesium</keyword>
<evidence type="ECO:0000256" key="2">
    <source>
        <dbReference type="ARBA" id="ARBA00008874"/>
    </source>
</evidence>
<keyword evidence="7 13" id="KW-0547">Nucleotide-binding</keyword>
<dbReference type="PROSITE" id="PS50011">
    <property type="entry name" value="PROTEIN_KINASE_DOM"/>
    <property type="match status" value="1"/>
</dbReference>
<evidence type="ECO:0000313" key="16">
    <source>
        <dbReference type="EMBL" id="MDE50904.1"/>
    </source>
</evidence>
<evidence type="ECO:0000256" key="8">
    <source>
        <dbReference type="ARBA" id="ARBA00022777"/>
    </source>
</evidence>
<dbReference type="Gene3D" id="3.30.200.20">
    <property type="entry name" value="Phosphorylase Kinase, domain 1"/>
    <property type="match status" value="1"/>
</dbReference>
<dbReference type="Pfam" id="PF00786">
    <property type="entry name" value="PBD"/>
    <property type="match status" value="1"/>
</dbReference>
<keyword evidence="9 13" id="KW-0067">ATP-binding</keyword>
<name>A0A6G1SK59_9ACAR</name>
<gene>
    <name evidence="16" type="primary">Pak1_0</name>
    <name evidence="16" type="ORF">g.5359</name>
</gene>
<dbReference type="SUPFAM" id="SSF56112">
    <property type="entry name" value="Protein kinase-like (PK-like)"/>
    <property type="match status" value="1"/>
</dbReference>
<dbReference type="InterPro" id="IPR011009">
    <property type="entry name" value="Kinase-like_dom_sf"/>
</dbReference>
<dbReference type="InterPro" id="IPR051931">
    <property type="entry name" value="PAK3-like"/>
</dbReference>
<protein>
    <recommendedName>
        <fullName evidence="3">non-specific serine/threonine protein kinase</fullName>
        <ecNumber evidence="3">2.7.11.1</ecNumber>
    </recommendedName>
</protein>
<evidence type="ECO:0000256" key="4">
    <source>
        <dbReference type="ARBA" id="ARBA00022527"/>
    </source>
</evidence>
<comment type="similarity">
    <text evidence="2">Belongs to the protein kinase superfamily. STE Ser/Thr protein kinase family. STE20 subfamily.</text>
</comment>
<dbReference type="GO" id="GO:0046872">
    <property type="term" value="F:metal ion binding"/>
    <property type="evidence" value="ECO:0007669"/>
    <property type="project" value="UniProtKB-KW"/>
</dbReference>
<keyword evidence="8 16" id="KW-0418">Kinase</keyword>
<dbReference type="SMART" id="SM00285">
    <property type="entry name" value="PBD"/>
    <property type="match status" value="1"/>
</dbReference>
<dbReference type="InterPro" id="IPR033923">
    <property type="entry name" value="PAK_BD"/>
</dbReference>
<dbReference type="EMBL" id="GGYP01006133">
    <property type="protein sequence ID" value="MDE50904.1"/>
    <property type="molecule type" value="Transcribed_RNA"/>
</dbReference>
<dbReference type="AlphaFoldDB" id="A0A6G1SK59"/>
<evidence type="ECO:0000256" key="1">
    <source>
        <dbReference type="ARBA" id="ARBA00001946"/>
    </source>
</evidence>
<accession>A0A6G1SK59</accession>
<keyword evidence="5" id="KW-0808">Transferase</keyword>
<feature type="domain" description="Protein kinase" evidence="15">
    <location>
        <begin position="324"/>
        <end position="583"/>
    </location>
</feature>
<dbReference type="PANTHER" id="PTHR45832">
    <property type="entry name" value="SERINE/THREONINE-PROTEIN KINASE SAMKA-RELATED-RELATED"/>
    <property type="match status" value="1"/>
</dbReference>
<evidence type="ECO:0000256" key="14">
    <source>
        <dbReference type="SAM" id="MobiDB-lite"/>
    </source>
</evidence>
<comment type="catalytic activity">
    <reaction evidence="12">
        <text>L-seryl-[protein] + ATP = O-phospho-L-seryl-[protein] + ADP + H(+)</text>
        <dbReference type="Rhea" id="RHEA:17989"/>
        <dbReference type="Rhea" id="RHEA-COMP:9863"/>
        <dbReference type="Rhea" id="RHEA-COMP:11604"/>
        <dbReference type="ChEBI" id="CHEBI:15378"/>
        <dbReference type="ChEBI" id="CHEBI:29999"/>
        <dbReference type="ChEBI" id="CHEBI:30616"/>
        <dbReference type="ChEBI" id="CHEBI:83421"/>
        <dbReference type="ChEBI" id="CHEBI:456216"/>
        <dbReference type="EC" id="2.7.11.1"/>
    </reaction>
</comment>
<evidence type="ECO:0000259" key="15">
    <source>
        <dbReference type="PROSITE" id="PS50011"/>
    </source>
</evidence>
<dbReference type="InterPro" id="IPR008271">
    <property type="entry name" value="Ser/Thr_kinase_AS"/>
</dbReference>
<dbReference type="GO" id="GO:0004674">
    <property type="term" value="F:protein serine/threonine kinase activity"/>
    <property type="evidence" value="ECO:0007669"/>
    <property type="project" value="UniProtKB-KW"/>
</dbReference>
<evidence type="ECO:0000256" key="10">
    <source>
        <dbReference type="ARBA" id="ARBA00022842"/>
    </source>
</evidence>
<feature type="compositionally biased region" description="Pro residues" evidence="14">
    <location>
        <begin position="223"/>
        <end position="233"/>
    </location>
</feature>
<evidence type="ECO:0000256" key="13">
    <source>
        <dbReference type="PROSITE-ProRule" id="PRU10141"/>
    </source>
</evidence>
<keyword evidence="4" id="KW-0723">Serine/threonine-protein kinase</keyword>
<dbReference type="CDD" id="cd01093">
    <property type="entry name" value="CRIB_PAK_like"/>
    <property type="match status" value="1"/>
</dbReference>
<dbReference type="PROSITE" id="PS00107">
    <property type="entry name" value="PROTEIN_KINASE_ATP"/>
    <property type="match status" value="1"/>
</dbReference>
<dbReference type="PROSITE" id="PS00108">
    <property type="entry name" value="PROTEIN_KINASE_ST"/>
    <property type="match status" value="1"/>
</dbReference>
<evidence type="ECO:0000256" key="12">
    <source>
        <dbReference type="ARBA" id="ARBA00048679"/>
    </source>
</evidence>
<dbReference type="PANTHER" id="PTHR45832:SF22">
    <property type="entry name" value="SERINE_THREONINE-PROTEIN KINASE SAMKA-RELATED"/>
    <property type="match status" value="1"/>
</dbReference>
<evidence type="ECO:0000256" key="3">
    <source>
        <dbReference type="ARBA" id="ARBA00012513"/>
    </source>
</evidence>
<dbReference type="InterPro" id="IPR036936">
    <property type="entry name" value="CRIB_dom_sf"/>
</dbReference>
<dbReference type="FunFam" id="1.10.510.10:FF:000768">
    <property type="entry name" value="Non-specific serine/threonine protein kinase"/>
    <property type="match status" value="1"/>
</dbReference>
<proteinExistence type="inferred from homology"/>
<comment type="catalytic activity">
    <reaction evidence="11">
        <text>L-threonyl-[protein] + ATP = O-phospho-L-threonyl-[protein] + ADP + H(+)</text>
        <dbReference type="Rhea" id="RHEA:46608"/>
        <dbReference type="Rhea" id="RHEA-COMP:11060"/>
        <dbReference type="Rhea" id="RHEA-COMP:11605"/>
        <dbReference type="ChEBI" id="CHEBI:15378"/>
        <dbReference type="ChEBI" id="CHEBI:30013"/>
        <dbReference type="ChEBI" id="CHEBI:30616"/>
        <dbReference type="ChEBI" id="CHEBI:61977"/>
        <dbReference type="ChEBI" id="CHEBI:456216"/>
        <dbReference type="EC" id="2.7.11.1"/>
    </reaction>
</comment>
<dbReference type="Gene3D" id="1.10.510.10">
    <property type="entry name" value="Transferase(Phosphotransferase) domain 1"/>
    <property type="match status" value="1"/>
</dbReference>
<dbReference type="Gene3D" id="3.90.810.10">
    <property type="entry name" value="CRIB domain"/>
    <property type="match status" value="1"/>
</dbReference>
<dbReference type="InterPro" id="IPR000719">
    <property type="entry name" value="Prot_kinase_dom"/>
</dbReference>
<feature type="binding site" evidence="13">
    <location>
        <position position="353"/>
    </location>
    <ligand>
        <name>ATP</name>
        <dbReference type="ChEBI" id="CHEBI:30616"/>
    </ligand>
</feature>
<feature type="region of interest" description="Disordered" evidence="14">
    <location>
        <begin position="215"/>
        <end position="238"/>
    </location>
</feature>
<dbReference type="Pfam" id="PF00069">
    <property type="entry name" value="Pkinase"/>
    <property type="match status" value="1"/>
</dbReference>
<evidence type="ECO:0000256" key="11">
    <source>
        <dbReference type="ARBA" id="ARBA00047899"/>
    </source>
</evidence>
<reference evidence="16" key="1">
    <citation type="submission" date="2018-10" db="EMBL/GenBank/DDBJ databases">
        <title>Transcriptome assembly of Aceria tosichella (Wheat curl mite) Type 2.</title>
        <authorList>
            <person name="Scully E.D."/>
            <person name="Geib S.M."/>
            <person name="Palmer N.A."/>
            <person name="Gupta A.K."/>
            <person name="Sarath G."/>
            <person name="Tatineni S."/>
        </authorList>
    </citation>
    <scope>NUCLEOTIDE SEQUENCE</scope>
    <source>
        <strain evidence="16">LincolnNE</strain>
    </source>
</reference>
<keyword evidence="6" id="KW-0479">Metal-binding</keyword>
<dbReference type="EC" id="2.7.11.1" evidence="3"/>